<proteinExistence type="predicted"/>
<evidence type="ECO:0000313" key="1">
    <source>
        <dbReference type="EMBL" id="MBE4907113.1"/>
    </source>
</evidence>
<gene>
    <name evidence="1" type="ORF">IMZ08_03450</name>
</gene>
<reference evidence="1 2" key="1">
    <citation type="submission" date="2020-10" db="EMBL/GenBank/DDBJ databases">
        <title>Bacillus sp. HD4P25, an endophyte from a halophyte.</title>
        <authorList>
            <person name="Sun J.-Q."/>
        </authorList>
    </citation>
    <scope>NUCLEOTIDE SEQUENCE [LARGE SCALE GENOMIC DNA]</scope>
    <source>
        <strain evidence="1 2">YIM 93174</strain>
    </source>
</reference>
<sequence length="80" mass="9038">MIFQKHQVVTKHGLLMAILTINKKVFAEEFSLESGNIPSENAQIKSAALQFIENNYPTLQITVVRILVGKVPFVTFHIKN</sequence>
<keyword evidence="2" id="KW-1185">Reference proteome</keyword>
<dbReference type="EMBL" id="JADCLJ010000007">
    <property type="protein sequence ID" value="MBE4907113.1"/>
    <property type="molecule type" value="Genomic_DNA"/>
</dbReference>
<organism evidence="1 2">
    <name type="scientific">Litchfieldia luteola</name>
    <dbReference type="NCBI Taxonomy" id="682179"/>
    <lineage>
        <taxon>Bacteria</taxon>
        <taxon>Bacillati</taxon>
        <taxon>Bacillota</taxon>
        <taxon>Bacilli</taxon>
        <taxon>Bacillales</taxon>
        <taxon>Bacillaceae</taxon>
        <taxon>Litchfieldia</taxon>
    </lineage>
</organism>
<dbReference type="RefSeq" id="WP_193534590.1">
    <property type="nucleotide sequence ID" value="NZ_JADCLJ010000007.1"/>
</dbReference>
<name>A0ABR9QF49_9BACI</name>
<comment type="caution">
    <text evidence="1">The sequence shown here is derived from an EMBL/GenBank/DDBJ whole genome shotgun (WGS) entry which is preliminary data.</text>
</comment>
<evidence type="ECO:0000313" key="2">
    <source>
        <dbReference type="Proteomes" id="UP001516662"/>
    </source>
</evidence>
<protein>
    <submittedName>
        <fullName evidence="1">Uncharacterized protein</fullName>
    </submittedName>
</protein>
<dbReference type="Proteomes" id="UP001516662">
    <property type="component" value="Unassembled WGS sequence"/>
</dbReference>
<accession>A0ABR9QF49</accession>